<sequence>MSFSPNTPEHVQHSFSNILARKGGFSSMTWQGICWDRELLAQGLRLKVGNGTQIRCASDPWIPAIYAKSLAYLNHFQQVSSTDKAPPIASSVAAHQPRRSPPCGQLKMNVDAAVDTTQNRTGIGAIVRDSSSSVVNSITG</sequence>
<dbReference type="EMBL" id="UZAU01000811">
    <property type="status" value="NOT_ANNOTATED_CDS"/>
    <property type="molecule type" value="Genomic_DNA"/>
</dbReference>
<accession>A0A803QQ83</accession>
<proteinExistence type="predicted"/>
<evidence type="ECO:0008006" key="3">
    <source>
        <dbReference type="Google" id="ProtNLM"/>
    </source>
</evidence>
<protein>
    <recommendedName>
        <fullName evidence="3">RNase H type-1 domain-containing protein</fullName>
    </recommendedName>
</protein>
<evidence type="ECO:0000313" key="2">
    <source>
        <dbReference type="Proteomes" id="UP000596661"/>
    </source>
</evidence>
<dbReference type="Proteomes" id="UP000596661">
    <property type="component" value="Unassembled WGS sequence"/>
</dbReference>
<name>A0A803QQ83_CANSA</name>
<reference evidence="1" key="1">
    <citation type="submission" date="2021-03" db="UniProtKB">
        <authorList>
            <consortium name="EnsemblPlants"/>
        </authorList>
    </citation>
    <scope>IDENTIFICATION</scope>
</reference>
<dbReference type="Gramene" id="evm.model.10.755">
    <property type="protein sequence ID" value="cds.evm.model.10.755"/>
    <property type="gene ID" value="evm.TU.10.755"/>
</dbReference>
<dbReference type="EnsemblPlants" id="evm.model.10.755">
    <property type="protein sequence ID" value="cds.evm.model.10.755"/>
    <property type="gene ID" value="evm.TU.10.755"/>
</dbReference>
<keyword evidence="2" id="KW-1185">Reference proteome</keyword>
<evidence type="ECO:0000313" key="1">
    <source>
        <dbReference type="EnsemblPlants" id="cds.evm.model.10.755"/>
    </source>
</evidence>
<organism evidence="1 2">
    <name type="scientific">Cannabis sativa</name>
    <name type="common">Hemp</name>
    <name type="synonym">Marijuana</name>
    <dbReference type="NCBI Taxonomy" id="3483"/>
    <lineage>
        <taxon>Eukaryota</taxon>
        <taxon>Viridiplantae</taxon>
        <taxon>Streptophyta</taxon>
        <taxon>Embryophyta</taxon>
        <taxon>Tracheophyta</taxon>
        <taxon>Spermatophyta</taxon>
        <taxon>Magnoliopsida</taxon>
        <taxon>eudicotyledons</taxon>
        <taxon>Gunneridae</taxon>
        <taxon>Pentapetalae</taxon>
        <taxon>rosids</taxon>
        <taxon>fabids</taxon>
        <taxon>Rosales</taxon>
        <taxon>Cannabaceae</taxon>
        <taxon>Cannabis</taxon>
    </lineage>
</organism>
<dbReference type="AlphaFoldDB" id="A0A803QQ83"/>